<dbReference type="EMBL" id="VUNA01000002">
    <property type="protein sequence ID" value="MST69965.1"/>
    <property type="molecule type" value="Genomic_DNA"/>
</dbReference>
<accession>A0A6N7XIS4</accession>
<reference evidence="1 2" key="1">
    <citation type="submission" date="2019-08" db="EMBL/GenBank/DDBJ databases">
        <title>In-depth cultivation of the pig gut microbiome towards novel bacterial diversity and tailored functional studies.</title>
        <authorList>
            <person name="Wylensek D."/>
            <person name="Hitch T.C.A."/>
            <person name="Clavel T."/>
        </authorList>
    </citation>
    <scope>NUCLEOTIDE SEQUENCE [LARGE SCALE GENOMIC DNA]</scope>
    <source>
        <strain evidence="1 2">WCA-MUC-591-APC-4B</strain>
    </source>
</reference>
<dbReference type="Proteomes" id="UP000469424">
    <property type="component" value="Unassembled WGS sequence"/>
</dbReference>
<dbReference type="AlphaFoldDB" id="A0A6N7XIS4"/>
<protein>
    <submittedName>
        <fullName evidence="1">Pyridoxamine 5'-phosphate oxidase family protein</fullName>
    </submittedName>
</protein>
<dbReference type="PANTHER" id="PTHR34071:SF2">
    <property type="entry name" value="FLAVIN-NUCLEOTIDE-BINDING PROTEIN"/>
    <property type="match status" value="1"/>
</dbReference>
<organism evidence="1 2">
    <name type="scientific">Mogibacterium kristiansenii</name>
    <dbReference type="NCBI Taxonomy" id="2606708"/>
    <lineage>
        <taxon>Bacteria</taxon>
        <taxon>Bacillati</taxon>
        <taxon>Bacillota</taxon>
        <taxon>Clostridia</taxon>
        <taxon>Peptostreptococcales</taxon>
        <taxon>Anaerovoracaceae</taxon>
        <taxon>Mogibacterium</taxon>
    </lineage>
</organism>
<evidence type="ECO:0000313" key="2">
    <source>
        <dbReference type="Proteomes" id="UP000469424"/>
    </source>
</evidence>
<dbReference type="InterPro" id="IPR012349">
    <property type="entry name" value="Split_barrel_FMN-bd"/>
</dbReference>
<keyword evidence="2" id="KW-1185">Reference proteome</keyword>
<dbReference type="Gene3D" id="2.30.110.10">
    <property type="entry name" value="Electron Transport, Fmn-binding Protein, Chain A"/>
    <property type="match status" value="1"/>
</dbReference>
<dbReference type="RefSeq" id="WP_154553532.1">
    <property type="nucleotide sequence ID" value="NZ_VUNA01000002.1"/>
</dbReference>
<name>A0A6N7XIS4_9FIRM</name>
<comment type="caution">
    <text evidence="1">The sequence shown here is derived from an EMBL/GenBank/DDBJ whole genome shotgun (WGS) entry which is preliminary data.</text>
</comment>
<dbReference type="SUPFAM" id="SSF50475">
    <property type="entry name" value="FMN-binding split barrel"/>
    <property type="match status" value="1"/>
</dbReference>
<evidence type="ECO:0000313" key="1">
    <source>
        <dbReference type="EMBL" id="MST69965.1"/>
    </source>
</evidence>
<proteinExistence type="predicted"/>
<dbReference type="InterPro" id="IPR024747">
    <property type="entry name" value="Pyridox_Oxase-rel"/>
</dbReference>
<gene>
    <name evidence="1" type="ORF">FYJ65_01185</name>
</gene>
<sequence length="158" mass="18101">MFRKMRRFKQQITDEECRKILAEEGRGVLSLFGEDGYPYGIPMNYFYDEGENKIYFHCAKEGHKIDALKANGKVSFCVLDKGTYSEGDWACTLHSVIVFGEIHLVSDGKKAFDKLCSLGIKYYPTREEGIETAKTNASRTQILELDIHHITGKRVHEK</sequence>
<dbReference type="PANTHER" id="PTHR34071">
    <property type="entry name" value="5-NITROIMIDAZOLE ANTIBIOTICS RESISTANCE PROTEIN, NIMA-FAMILY-RELATED PROTEIN-RELATED"/>
    <property type="match status" value="1"/>
</dbReference>
<dbReference type="Pfam" id="PF12900">
    <property type="entry name" value="Pyridox_ox_2"/>
    <property type="match status" value="1"/>
</dbReference>